<dbReference type="AlphaFoldDB" id="A0AAD9MI48"/>
<evidence type="ECO:0000256" key="4">
    <source>
        <dbReference type="PIRSR" id="PIRSR601310-3"/>
    </source>
</evidence>
<dbReference type="InterPro" id="IPR019808">
    <property type="entry name" value="Histidine_triad_CS"/>
</dbReference>
<dbReference type="InterPro" id="IPR011146">
    <property type="entry name" value="HIT-like"/>
</dbReference>
<feature type="binding site" evidence="5">
    <location>
        <position position="113"/>
    </location>
    <ligand>
        <name>substrate</name>
    </ligand>
</feature>
<organism evidence="9 10">
    <name type="scientific">Prototheca wickerhamii</name>
    <dbReference type="NCBI Taxonomy" id="3111"/>
    <lineage>
        <taxon>Eukaryota</taxon>
        <taxon>Viridiplantae</taxon>
        <taxon>Chlorophyta</taxon>
        <taxon>core chlorophytes</taxon>
        <taxon>Trebouxiophyceae</taxon>
        <taxon>Chlorellales</taxon>
        <taxon>Chlorellaceae</taxon>
        <taxon>Prototheca</taxon>
    </lineage>
</organism>
<dbReference type="PROSITE" id="PS00892">
    <property type="entry name" value="HIT_1"/>
    <property type="match status" value="1"/>
</dbReference>
<feature type="binding site" evidence="5">
    <location>
        <begin position="104"/>
        <end position="107"/>
    </location>
    <ligand>
        <name>substrate</name>
    </ligand>
</feature>
<dbReference type="PROSITE" id="PS51084">
    <property type="entry name" value="HIT_2"/>
    <property type="match status" value="1"/>
</dbReference>
<sequence length="144" mass="15538">MVSSTDAQEVAYMFGPWPIEASEVFLTTSLSFAFVNLKPVVPGHVLVSPKRVTPRFSDLTAEEVSDLWYAGAYELTARQVGAGVQKFFGAASLTLTIQDGPEAGQTVPHTHIHILPRKAGDFEVNDQVYDAIDDASKVAAQALT</sequence>
<feature type="domain" description="HIT" evidence="8">
    <location>
        <begin position="10"/>
        <end position="124"/>
    </location>
</feature>
<feature type="binding site" evidence="5">
    <location>
        <position position="36"/>
    </location>
    <ligand>
        <name>substrate</name>
    </ligand>
</feature>
<evidence type="ECO:0000256" key="6">
    <source>
        <dbReference type="PIRSR" id="PIRSR639383-3"/>
    </source>
</evidence>
<feature type="binding site" evidence="5">
    <location>
        <position position="98"/>
    </location>
    <ligand>
        <name>substrate</name>
    </ligand>
</feature>
<feature type="short sequence motif" description="Histidine triad motif" evidence="4 7">
    <location>
        <begin position="109"/>
        <end position="113"/>
    </location>
</feature>
<dbReference type="GO" id="GO:0047627">
    <property type="term" value="F:adenylylsulfatase activity"/>
    <property type="evidence" value="ECO:0007669"/>
    <property type="project" value="UniProtKB-ARBA"/>
</dbReference>
<dbReference type="InterPro" id="IPR036265">
    <property type="entry name" value="HIT-like_sf"/>
</dbReference>
<evidence type="ECO:0000313" key="9">
    <source>
        <dbReference type="EMBL" id="KAK2079604.1"/>
    </source>
</evidence>
<dbReference type="InterPro" id="IPR051884">
    <property type="entry name" value="Bis(5'-adenosyl)-TPase_reg"/>
</dbReference>
<accession>A0AAD9MI48</accession>
<dbReference type="FunFam" id="3.30.428.10:FF:000011">
    <property type="entry name" value="Fragile histidine triad"/>
    <property type="match status" value="1"/>
</dbReference>
<evidence type="ECO:0000256" key="3">
    <source>
        <dbReference type="PIRSR" id="PIRSR601310-1"/>
    </source>
</evidence>
<dbReference type="InterPro" id="IPR001310">
    <property type="entry name" value="Histidine_triad_HIT"/>
</dbReference>
<feature type="active site" description="Tele-AMP-histidine intermediate" evidence="3">
    <location>
        <position position="111"/>
    </location>
</feature>
<evidence type="ECO:0000256" key="1">
    <source>
        <dbReference type="ARBA" id="ARBA00022741"/>
    </source>
</evidence>
<dbReference type="CDD" id="cd01275">
    <property type="entry name" value="FHIT"/>
    <property type="match status" value="1"/>
</dbReference>
<name>A0AAD9MI48_PROWI</name>
<evidence type="ECO:0000259" key="8">
    <source>
        <dbReference type="PROSITE" id="PS51084"/>
    </source>
</evidence>
<dbReference type="Gene3D" id="3.30.428.10">
    <property type="entry name" value="HIT-like"/>
    <property type="match status" value="1"/>
</dbReference>
<keyword evidence="10" id="KW-1185">Reference proteome</keyword>
<evidence type="ECO:0000256" key="7">
    <source>
        <dbReference type="PROSITE-ProRule" id="PRU00464"/>
    </source>
</evidence>
<keyword evidence="2" id="KW-0378">Hydrolase</keyword>
<dbReference type="Proteomes" id="UP001255856">
    <property type="component" value="Unassembled WGS sequence"/>
</dbReference>
<dbReference type="SUPFAM" id="SSF54197">
    <property type="entry name" value="HIT-like"/>
    <property type="match status" value="1"/>
</dbReference>
<keyword evidence="1" id="KW-0547">Nucleotide-binding</keyword>
<dbReference type="InterPro" id="IPR039383">
    <property type="entry name" value="FHIT"/>
</dbReference>
<reference evidence="9" key="1">
    <citation type="submission" date="2021-01" db="EMBL/GenBank/DDBJ databases">
        <authorList>
            <person name="Eckstrom K.M.E."/>
        </authorList>
    </citation>
    <scope>NUCLEOTIDE SEQUENCE</scope>
    <source>
        <strain evidence="9">UVCC 0001</strain>
    </source>
</reference>
<protein>
    <recommendedName>
        <fullName evidence="8">HIT domain-containing protein</fullName>
    </recommendedName>
</protein>
<dbReference type="Pfam" id="PF01230">
    <property type="entry name" value="HIT"/>
    <property type="match status" value="1"/>
</dbReference>
<gene>
    <name evidence="9" type="ORF">QBZ16_001999</name>
</gene>
<dbReference type="PANTHER" id="PTHR46243">
    <property type="entry name" value="BIS(5'-ADENOSYL)-TRIPHOSPHATASE"/>
    <property type="match status" value="1"/>
</dbReference>
<dbReference type="GO" id="GO:0000166">
    <property type="term" value="F:nucleotide binding"/>
    <property type="evidence" value="ECO:0007669"/>
    <property type="project" value="UniProtKB-KW"/>
</dbReference>
<proteinExistence type="predicted"/>
<evidence type="ECO:0000256" key="2">
    <source>
        <dbReference type="ARBA" id="ARBA00022801"/>
    </source>
</evidence>
<comment type="caution">
    <text evidence="9">The sequence shown here is derived from an EMBL/GenBank/DDBJ whole genome shotgun (WGS) entry which is preliminary data.</text>
</comment>
<dbReference type="PRINTS" id="PR00332">
    <property type="entry name" value="HISTRIAD"/>
</dbReference>
<evidence type="ECO:0000313" key="10">
    <source>
        <dbReference type="Proteomes" id="UP001255856"/>
    </source>
</evidence>
<feature type="site" description="Important for induction of apoptosis" evidence="6">
    <location>
        <position position="129"/>
    </location>
</feature>
<dbReference type="EMBL" id="JASFZW010000002">
    <property type="protein sequence ID" value="KAK2079604.1"/>
    <property type="molecule type" value="Genomic_DNA"/>
</dbReference>
<evidence type="ECO:0000256" key="5">
    <source>
        <dbReference type="PIRSR" id="PIRSR639383-2"/>
    </source>
</evidence>
<dbReference type="PANTHER" id="PTHR46243:SF1">
    <property type="entry name" value="BIS(5'-ADENOSYL)-TRIPHOSPHATASE"/>
    <property type="match status" value="1"/>
</dbReference>